<reference evidence="2" key="1">
    <citation type="submission" date="2022-01" db="EMBL/GenBank/DDBJ databases">
        <title>Comparative genomics reveals a dynamic genome evolution in the ectomycorrhizal milk-cap (Lactarius) mushrooms.</title>
        <authorList>
            <consortium name="DOE Joint Genome Institute"/>
            <person name="Lebreton A."/>
            <person name="Tang N."/>
            <person name="Kuo A."/>
            <person name="LaButti K."/>
            <person name="Drula E."/>
            <person name="Barry K."/>
            <person name="Clum A."/>
            <person name="Lipzen A."/>
            <person name="Mousain D."/>
            <person name="Ng V."/>
            <person name="Wang R."/>
            <person name="Wang X."/>
            <person name="Dai Y."/>
            <person name="Henrissat B."/>
            <person name="Grigoriev I.V."/>
            <person name="Guerin-Laguette A."/>
            <person name="Yu F."/>
            <person name="Martin F.M."/>
        </authorList>
    </citation>
    <scope>NUCLEOTIDE SEQUENCE</scope>
    <source>
        <strain evidence="2">QP</strain>
    </source>
</reference>
<feature type="compositionally biased region" description="Basic and acidic residues" evidence="1">
    <location>
        <begin position="186"/>
        <end position="196"/>
    </location>
</feature>
<evidence type="ECO:0000313" key="3">
    <source>
        <dbReference type="Proteomes" id="UP001201163"/>
    </source>
</evidence>
<accession>A0AAD4LA56</accession>
<gene>
    <name evidence="2" type="ORF">EDB92DRAFT_1265045</name>
</gene>
<dbReference type="Proteomes" id="UP001201163">
    <property type="component" value="Unassembled WGS sequence"/>
</dbReference>
<proteinExistence type="predicted"/>
<name>A0AAD4LA56_9AGAM</name>
<organism evidence="2 3">
    <name type="scientific">Lactarius akahatsu</name>
    <dbReference type="NCBI Taxonomy" id="416441"/>
    <lineage>
        <taxon>Eukaryota</taxon>
        <taxon>Fungi</taxon>
        <taxon>Dikarya</taxon>
        <taxon>Basidiomycota</taxon>
        <taxon>Agaricomycotina</taxon>
        <taxon>Agaricomycetes</taxon>
        <taxon>Russulales</taxon>
        <taxon>Russulaceae</taxon>
        <taxon>Lactarius</taxon>
    </lineage>
</organism>
<evidence type="ECO:0000313" key="2">
    <source>
        <dbReference type="EMBL" id="KAH8986312.1"/>
    </source>
</evidence>
<dbReference type="AlphaFoldDB" id="A0AAD4LA56"/>
<dbReference type="EMBL" id="JAKELL010000055">
    <property type="protein sequence ID" value="KAH8986312.1"/>
    <property type="molecule type" value="Genomic_DNA"/>
</dbReference>
<feature type="region of interest" description="Disordered" evidence="1">
    <location>
        <begin position="186"/>
        <end position="205"/>
    </location>
</feature>
<keyword evidence="3" id="KW-1185">Reference proteome</keyword>
<protein>
    <submittedName>
        <fullName evidence="2">Uncharacterized protein</fullName>
    </submittedName>
</protein>
<evidence type="ECO:0000256" key="1">
    <source>
        <dbReference type="SAM" id="MobiDB-lite"/>
    </source>
</evidence>
<sequence>MLHNSTTHSTTKRLTADLSCRVWVNVSCATRHWEHTRAPLYDNTASPHDDSLGYSYLSMAMARSIRTVWLSVFCILSLKKYAGSDRSDTPSLPSCSFVLCPLALSGRTIGIRVQHQPRSAGLGAHMQTRGPRRWCHLYRGSYNSDTLRLRDYGDCDQCCSFTITGKAERIWGQMEAREWVAHEHTAAHGHVRRAEPPRGQYAASL</sequence>
<comment type="caution">
    <text evidence="2">The sequence shown here is derived from an EMBL/GenBank/DDBJ whole genome shotgun (WGS) entry which is preliminary data.</text>
</comment>